<evidence type="ECO:0000256" key="1">
    <source>
        <dbReference type="ARBA" id="ARBA00003159"/>
    </source>
</evidence>
<keyword evidence="13" id="KW-1185">Reference proteome</keyword>
<dbReference type="Pfam" id="PF00528">
    <property type="entry name" value="BPD_transp_1"/>
    <property type="match status" value="1"/>
</dbReference>
<evidence type="ECO:0000256" key="7">
    <source>
        <dbReference type="ARBA" id="ARBA00022970"/>
    </source>
</evidence>
<evidence type="ECO:0000256" key="4">
    <source>
        <dbReference type="ARBA" id="ARBA00022448"/>
    </source>
</evidence>
<evidence type="ECO:0000256" key="3">
    <source>
        <dbReference type="ARBA" id="ARBA00010072"/>
    </source>
</evidence>
<comment type="subcellular location">
    <subcellularLocation>
        <location evidence="2">Cell inner membrane</location>
        <topology evidence="2">Multi-pass membrane protein</topology>
    </subcellularLocation>
    <subcellularLocation>
        <location evidence="10">Cell membrane</location>
        <topology evidence="10">Multi-pass membrane protein</topology>
    </subcellularLocation>
</comment>
<organism evidence="12 13">
    <name type="scientific">Rhizobium setariae</name>
    <dbReference type="NCBI Taxonomy" id="2801340"/>
    <lineage>
        <taxon>Bacteria</taxon>
        <taxon>Pseudomonadati</taxon>
        <taxon>Pseudomonadota</taxon>
        <taxon>Alphaproteobacteria</taxon>
        <taxon>Hyphomicrobiales</taxon>
        <taxon>Rhizobiaceae</taxon>
        <taxon>Rhizobium/Agrobacterium group</taxon>
        <taxon>Rhizobium</taxon>
    </lineage>
</organism>
<dbReference type="SUPFAM" id="SSF161098">
    <property type="entry name" value="MetI-like"/>
    <property type="match status" value="1"/>
</dbReference>
<evidence type="ECO:0000313" key="13">
    <source>
        <dbReference type="Proteomes" id="UP000633219"/>
    </source>
</evidence>
<dbReference type="PANTHER" id="PTHR30614:SF20">
    <property type="entry name" value="GLUTAMINE TRANSPORT SYSTEM PERMEASE PROTEIN GLNP"/>
    <property type="match status" value="1"/>
</dbReference>
<proteinExistence type="inferred from homology"/>
<dbReference type="PANTHER" id="PTHR30614">
    <property type="entry name" value="MEMBRANE COMPONENT OF AMINO ACID ABC TRANSPORTER"/>
    <property type="match status" value="1"/>
</dbReference>
<reference evidence="12" key="1">
    <citation type="submission" date="2021-01" db="EMBL/GenBank/DDBJ databases">
        <title>Rhizobium sp. strain KVB221 16S ribosomal RNA gene Genome sequencing and assembly.</title>
        <authorList>
            <person name="Kang M."/>
        </authorList>
    </citation>
    <scope>NUCLEOTIDE SEQUENCE</scope>
    <source>
        <strain evidence="12">KVB221</strain>
    </source>
</reference>
<feature type="transmembrane region" description="Helical" evidence="10">
    <location>
        <begin position="153"/>
        <end position="172"/>
    </location>
</feature>
<evidence type="ECO:0000259" key="11">
    <source>
        <dbReference type="PROSITE" id="PS50928"/>
    </source>
</evidence>
<evidence type="ECO:0000256" key="6">
    <source>
        <dbReference type="ARBA" id="ARBA00022692"/>
    </source>
</evidence>
<dbReference type="RefSeq" id="WP_201664008.1">
    <property type="nucleotide sequence ID" value="NZ_JAEQNC010000025.1"/>
</dbReference>
<protein>
    <submittedName>
        <fullName evidence="12">Amino acid ABC transporter permease</fullName>
    </submittedName>
</protein>
<dbReference type="InterPro" id="IPR035906">
    <property type="entry name" value="MetI-like_sf"/>
</dbReference>
<keyword evidence="5" id="KW-1003">Cell membrane</keyword>
<accession>A0A936YRE7</accession>
<gene>
    <name evidence="12" type="ORF">JJB09_25995</name>
</gene>
<comment type="function">
    <text evidence="1">Part of the binding-protein-dependent transport system for glutamine; probably responsible for the translocation of the substrate across the membrane.</text>
</comment>
<dbReference type="GO" id="GO:0006865">
    <property type="term" value="P:amino acid transport"/>
    <property type="evidence" value="ECO:0007669"/>
    <property type="project" value="UniProtKB-KW"/>
</dbReference>
<dbReference type="GO" id="GO:0043190">
    <property type="term" value="C:ATP-binding cassette (ABC) transporter complex"/>
    <property type="evidence" value="ECO:0007669"/>
    <property type="project" value="InterPro"/>
</dbReference>
<evidence type="ECO:0000256" key="8">
    <source>
        <dbReference type="ARBA" id="ARBA00022989"/>
    </source>
</evidence>
<comment type="similarity">
    <text evidence="3">Belongs to the binding-protein-dependent transport system permease family. HisMQ subfamily.</text>
</comment>
<feature type="domain" description="ABC transmembrane type-1" evidence="11">
    <location>
        <begin position="78"/>
        <end position="271"/>
    </location>
</feature>
<dbReference type="GO" id="GO:0022857">
    <property type="term" value="F:transmembrane transporter activity"/>
    <property type="evidence" value="ECO:0007669"/>
    <property type="project" value="InterPro"/>
</dbReference>
<evidence type="ECO:0000256" key="5">
    <source>
        <dbReference type="ARBA" id="ARBA00022475"/>
    </source>
</evidence>
<name>A0A936YRE7_9HYPH</name>
<keyword evidence="9 10" id="KW-0472">Membrane</keyword>
<dbReference type="InterPro" id="IPR010065">
    <property type="entry name" value="AA_ABC_transptr_permease_3TM"/>
</dbReference>
<feature type="transmembrane region" description="Helical" evidence="10">
    <location>
        <begin position="123"/>
        <end position="147"/>
    </location>
</feature>
<dbReference type="AlphaFoldDB" id="A0A936YRE7"/>
<dbReference type="InterPro" id="IPR000515">
    <property type="entry name" value="MetI-like"/>
</dbReference>
<dbReference type="InterPro" id="IPR043429">
    <property type="entry name" value="ArtM/GltK/GlnP/TcyL/YhdX-like"/>
</dbReference>
<keyword evidence="7" id="KW-0029">Amino-acid transport</keyword>
<evidence type="ECO:0000256" key="2">
    <source>
        <dbReference type="ARBA" id="ARBA00004429"/>
    </source>
</evidence>
<dbReference type="PROSITE" id="PS50928">
    <property type="entry name" value="ABC_TM1"/>
    <property type="match status" value="1"/>
</dbReference>
<keyword evidence="4 10" id="KW-0813">Transport</keyword>
<comment type="caution">
    <text evidence="12">The sequence shown here is derived from an EMBL/GenBank/DDBJ whole genome shotgun (WGS) entry which is preliminary data.</text>
</comment>
<dbReference type="EMBL" id="JAEQNC010000025">
    <property type="protein sequence ID" value="MBL0375464.1"/>
    <property type="molecule type" value="Genomic_DNA"/>
</dbReference>
<evidence type="ECO:0000313" key="12">
    <source>
        <dbReference type="EMBL" id="MBL0375464.1"/>
    </source>
</evidence>
<dbReference type="NCBIfam" id="TIGR01726">
    <property type="entry name" value="HEQRo_perm_3TM"/>
    <property type="match status" value="1"/>
</dbReference>
<feature type="transmembrane region" description="Helical" evidence="10">
    <location>
        <begin position="32"/>
        <end position="54"/>
    </location>
</feature>
<keyword evidence="8 10" id="KW-1133">Transmembrane helix</keyword>
<dbReference type="CDD" id="cd06261">
    <property type="entry name" value="TM_PBP2"/>
    <property type="match status" value="1"/>
</dbReference>
<evidence type="ECO:0000256" key="10">
    <source>
        <dbReference type="RuleBase" id="RU363032"/>
    </source>
</evidence>
<dbReference type="Proteomes" id="UP000633219">
    <property type="component" value="Unassembled WGS sequence"/>
</dbReference>
<sequence>MASLPLRHEREGVTLSPRAAYEAALRRKSIRLAVVSSLAFAAAVVIFVPMAPGWEAVRTAFFNWDLLVETFPKLLQAFLIDLMLFAWCAPAILVLALVIALMRNISSPTLFPLKVFAIFYTDLFRSVPIILTVYIVGFGIPGLGLQAPWNSPYLWGSVALTLTYSAYLAEVYRSGIESIHKSQTSAALSLGFSQGDVMRFIILPQMVSRIMPAIMNFMVSLQKDVALLSFIGPIEVLRQANVFKALYANFTPYVGAAILFLCITIPATRFSDYLIARERARRTG</sequence>
<keyword evidence="6 10" id="KW-0812">Transmembrane</keyword>
<dbReference type="Gene3D" id="1.10.3720.10">
    <property type="entry name" value="MetI-like"/>
    <property type="match status" value="1"/>
</dbReference>
<feature type="transmembrane region" description="Helical" evidence="10">
    <location>
        <begin position="74"/>
        <end position="102"/>
    </location>
</feature>
<evidence type="ECO:0000256" key="9">
    <source>
        <dbReference type="ARBA" id="ARBA00023136"/>
    </source>
</evidence>
<feature type="transmembrane region" description="Helical" evidence="10">
    <location>
        <begin position="254"/>
        <end position="275"/>
    </location>
</feature>